<reference evidence="2 3" key="1">
    <citation type="submission" date="2021-06" db="EMBL/GenBank/DDBJ databases">
        <title>Caerostris darwini draft genome.</title>
        <authorList>
            <person name="Kono N."/>
            <person name="Arakawa K."/>
        </authorList>
    </citation>
    <scope>NUCLEOTIDE SEQUENCE [LARGE SCALE GENOMIC DNA]</scope>
</reference>
<dbReference type="AlphaFoldDB" id="A0AAV4UEI0"/>
<dbReference type="InterPro" id="IPR036598">
    <property type="entry name" value="GOLD_dom_sf"/>
</dbReference>
<keyword evidence="3" id="KW-1185">Reference proteome</keyword>
<dbReference type="Gene3D" id="3.40.525.10">
    <property type="entry name" value="CRAL-TRIO lipid binding domain"/>
    <property type="match status" value="1"/>
</dbReference>
<sequence length="411" mass="47210">MECPNKKSNNSEQELIKQFRKNLADEITPAHTDAIIMKWLRAGNLNLKKAEVLFRQSQACRALYDLDSYADHGIEPKVGEHYGFASHLGFAKDGTPVTYCAIGKADFYGIIASLSGYEIPWYGSYMFEKDLKRAREHGKKLGKEINEVTYIVDMEDFSLQKLARPCLVEMAFDLLRIMQDLYPEVWKNLLVINAAFYFYQAYNLFKPILRKNLLENIYVVSKENTPDLLLRYIDEDVLPVFLGGRRVDSTGDPMCREFLKFGGSIPEEYYLSRLPPLLSSDPGVECVYIGKRSVYNHSLVVTTPNSRLHIELRTEGGSIATTCLFRDFGPEPNHLDIPPTDVYLDENKESHNVRLISPCVKLQLHISPADVYCNLPFAGIYIYRFDNTFNWISGRKLFFDFTSYLLNHPDQ</sequence>
<dbReference type="SUPFAM" id="SSF101576">
    <property type="entry name" value="Supernatant protein factor (SPF), C-terminal domain"/>
    <property type="match status" value="1"/>
</dbReference>
<dbReference type="PANTHER" id="PTHR23324">
    <property type="entry name" value="SEC14 RELATED PROTEIN"/>
    <property type="match status" value="1"/>
</dbReference>
<name>A0AAV4UEI0_9ARAC</name>
<dbReference type="SMART" id="SM00516">
    <property type="entry name" value="SEC14"/>
    <property type="match status" value="1"/>
</dbReference>
<comment type="caution">
    <text evidence="2">The sequence shown here is derived from an EMBL/GenBank/DDBJ whole genome shotgun (WGS) entry which is preliminary data.</text>
</comment>
<dbReference type="InterPro" id="IPR051064">
    <property type="entry name" value="SEC14/CRAL-TRIO_domain"/>
</dbReference>
<dbReference type="PROSITE" id="PS50191">
    <property type="entry name" value="CRAL_TRIO"/>
    <property type="match status" value="1"/>
</dbReference>
<dbReference type="InterPro" id="IPR001251">
    <property type="entry name" value="CRAL-TRIO_dom"/>
</dbReference>
<dbReference type="InterPro" id="IPR036865">
    <property type="entry name" value="CRAL-TRIO_dom_sf"/>
</dbReference>
<protein>
    <submittedName>
        <fullName evidence="2">SEC14-like protein 4</fullName>
    </submittedName>
</protein>
<dbReference type="CDD" id="cd00170">
    <property type="entry name" value="SEC14"/>
    <property type="match status" value="1"/>
</dbReference>
<dbReference type="SUPFAM" id="SSF46938">
    <property type="entry name" value="CRAL/TRIO N-terminal domain"/>
    <property type="match status" value="1"/>
</dbReference>
<dbReference type="SUPFAM" id="SSF52087">
    <property type="entry name" value="CRAL/TRIO domain"/>
    <property type="match status" value="1"/>
</dbReference>
<gene>
    <name evidence="2" type="primary">Sec14l4</name>
    <name evidence="2" type="ORF">CDAR_166841</name>
</gene>
<dbReference type="EMBL" id="BPLQ01011166">
    <property type="protein sequence ID" value="GIY56183.1"/>
    <property type="molecule type" value="Genomic_DNA"/>
</dbReference>
<proteinExistence type="predicted"/>
<dbReference type="Pfam" id="PF00650">
    <property type="entry name" value="CRAL_TRIO"/>
    <property type="match status" value="1"/>
</dbReference>
<accession>A0AAV4UEI0</accession>
<dbReference type="Proteomes" id="UP001054837">
    <property type="component" value="Unassembled WGS sequence"/>
</dbReference>
<dbReference type="InterPro" id="IPR036273">
    <property type="entry name" value="CRAL/TRIO_N_dom_sf"/>
</dbReference>
<evidence type="ECO:0000259" key="1">
    <source>
        <dbReference type="PROSITE" id="PS50191"/>
    </source>
</evidence>
<evidence type="ECO:0000313" key="3">
    <source>
        <dbReference type="Proteomes" id="UP001054837"/>
    </source>
</evidence>
<evidence type="ECO:0000313" key="2">
    <source>
        <dbReference type="EMBL" id="GIY56183.1"/>
    </source>
</evidence>
<organism evidence="2 3">
    <name type="scientific">Caerostris darwini</name>
    <dbReference type="NCBI Taxonomy" id="1538125"/>
    <lineage>
        <taxon>Eukaryota</taxon>
        <taxon>Metazoa</taxon>
        <taxon>Ecdysozoa</taxon>
        <taxon>Arthropoda</taxon>
        <taxon>Chelicerata</taxon>
        <taxon>Arachnida</taxon>
        <taxon>Araneae</taxon>
        <taxon>Araneomorphae</taxon>
        <taxon>Entelegynae</taxon>
        <taxon>Araneoidea</taxon>
        <taxon>Araneidae</taxon>
        <taxon>Caerostris</taxon>
    </lineage>
</organism>
<dbReference type="GO" id="GO:0005737">
    <property type="term" value="C:cytoplasm"/>
    <property type="evidence" value="ECO:0007669"/>
    <property type="project" value="TreeGrafter"/>
</dbReference>
<feature type="domain" description="CRAL-TRIO" evidence="1">
    <location>
        <begin position="75"/>
        <end position="250"/>
    </location>
</feature>
<dbReference type="Gene3D" id="2.60.120.680">
    <property type="entry name" value="GOLD domain"/>
    <property type="match status" value="1"/>
</dbReference>
<dbReference type="PANTHER" id="PTHR23324:SF87">
    <property type="entry name" value="CRAL-TRIO DOMAIN-CONTAINING PROTEIN C34C12.6"/>
    <property type="match status" value="1"/>
</dbReference>